<evidence type="ECO:0000313" key="3">
    <source>
        <dbReference type="EMBL" id="KAF9476360.1"/>
    </source>
</evidence>
<dbReference type="InterPro" id="IPR040009">
    <property type="entry name" value="Mtf2/C5D6.12-like"/>
</dbReference>
<name>A0A9P5YYK2_9AGAR</name>
<dbReference type="PANTHER" id="PTHR39468">
    <property type="entry name" value="CHROMOSOME 7, WHOLE GENOME SHOTGUN SEQUENCE"/>
    <property type="match status" value="1"/>
</dbReference>
<dbReference type="Proteomes" id="UP000807469">
    <property type="component" value="Unassembled WGS sequence"/>
</dbReference>
<feature type="domain" description="Mtf2-like C-terminal" evidence="2">
    <location>
        <begin position="155"/>
        <end position="332"/>
    </location>
</feature>
<dbReference type="OrthoDB" id="2444174at2759"/>
<proteinExistence type="predicted"/>
<gene>
    <name evidence="3" type="ORF">BDN70DRAFT_923335</name>
</gene>
<feature type="region of interest" description="Disordered" evidence="1">
    <location>
        <begin position="59"/>
        <end position="91"/>
    </location>
</feature>
<organism evidence="3 4">
    <name type="scientific">Pholiota conissans</name>
    <dbReference type="NCBI Taxonomy" id="109636"/>
    <lineage>
        <taxon>Eukaryota</taxon>
        <taxon>Fungi</taxon>
        <taxon>Dikarya</taxon>
        <taxon>Basidiomycota</taxon>
        <taxon>Agaricomycotina</taxon>
        <taxon>Agaricomycetes</taxon>
        <taxon>Agaricomycetidae</taxon>
        <taxon>Agaricales</taxon>
        <taxon>Agaricineae</taxon>
        <taxon>Strophariaceae</taxon>
        <taxon>Pholiota</taxon>
    </lineage>
</organism>
<sequence>MPRCQLPVRLLKTASTSILGCSHPRALDKVSYHSNMARTAGQSTGTASSQHHLKYQRDIDESSAHTHTKHRSRENSAMASESAPRQTMTERESKVLTDMLDMIFASHEDPGPSFAAKEIPEPQAGVGPVHVDDLFRRLRRLSTRKPTSKARAATAEMFDLKKEEMNQCKTDQELLAWAAKEVFEESVRYEKAAKQVADEAVKEGTRQQNAPPLQSPIYPLMIAYLMKTFRDHYHDPNLALYIFKYAQKLSIVSYTFGCSTDSYNELIETRWACFKDLQGVLDALNEMSVNAIPANSQTHTLVDRIRRDFGADDSIDQTENSMLLMSIEDTLSRMAGGKTVYHTTLGAWKNTVAEDDKGGFDDWSSNALLNFNPKMRQRHRNR</sequence>
<keyword evidence="4" id="KW-1185">Reference proteome</keyword>
<evidence type="ECO:0000313" key="4">
    <source>
        <dbReference type="Proteomes" id="UP000807469"/>
    </source>
</evidence>
<comment type="caution">
    <text evidence="3">The sequence shown here is derived from an EMBL/GenBank/DDBJ whole genome shotgun (WGS) entry which is preliminary data.</text>
</comment>
<feature type="compositionally biased region" description="Polar residues" evidence="1">
    <location>
        <begin position="75"/>
        <end position="87"/>
    </location>
</feature>
<dbReference type="EMBL" id="MU155297">
    <property type="protein sequence ID" value="KAF9476360.1"/>
    <property type="molecule type" value="Genomic_DNA"/>
</dbReference>
<protein>
    <recommendedName>
        <fullName evidence="2">Mtf2-like C-terminal domain-containing protein</fullName>
    </recommendedName>
</protein>
<evidence type="ECO:0000259" key="2">
    <source>
        <dbReference type="Pfam" id="PF19189"/>
    </source>
</evidence>
<accession>A0A9P5YYK2</accession>
<dbReference type="PANTHER" id="PTHR39468:SF1">
    <property type="entry name" value="MTF2-LIKE C-TERMINAL DOMAIN-CONTAINING PROTEIN"/>
    <property type="match status" value="1"/>
</dbReference>
<dbReference type="GO" id="GO:0005739">
    <property type="term" value="C:mitochondrion"/>
    <property type="evidence" value="ECO:0007669"/>
    <property type="project" value="InterPro"/>
</dbReference>
<reference evidence="3" key="1">
    <citation type="submission" date="2020-11" db="EMBL/GenBank/DDBJ databases">
        <authorList>
            <consortium name="DOE Joint Genome Institute"/>
            <person name="Ahrendt S."/>
            <person name="Riley R."/>
            <person name="Andreopoulos W."/>
            <person name="Labutti K."/>
            <person name="Pangilinan J."/>
            <person name="Ruiz-Duenas F.J."/>
            <person name="Barrasa J.M."/>
            <person name="Sanchez-Garcia M."/>
            <person name="Camarero S."/>
            <person name="Miyauchi S."/>
            <person name="Serrano A."/>
            <person name="Linde D."/>
            <person name="Babiker R."/>
            <person name="Drula E."/>
            <person name="Ayuso-Fernandez I."/>
            <person name="Pacheco R."/>
            <person name="Padilla G."/>
            <person name="Ferreira P."/>
            <person name="Barriuso J."/>
            <person name="Kellner H."/>
            <person name="Castanera R."/>
            <person name="Alfaro M."/>
            <person name="Ramirez L."/>
            <person name="Pisabarro A.G."/>
            <person name="Kuo A."/>
            <person name="Tritt A."/>
            <person name="Lipzen A."/>
            <person name="He G."/>
            <person name="Yan M."/>
            <person name="Ng V."/>
            <person name="Cullen D."/>
            <person name="Martin F."/>
            <person name="Rosso M.-N."/>
            <person name="Henrissat B."/>
            <person name="Hibbett D."/>
            <person name="Martinez A.T."/>
            <person name="Grigoriev I.V."/>
        </authorList>
    </citation>
    <scope>NUCLEOTIDE SEQUENCE</scope>
    <source>
        <strain evidence="3">CIRM-BRFM 674</strain>
    </source>
</reference>
<dbReference type="Pfam" id="PF19189">
    <property type="entry name" value="Mtf2"/>
    <property type="match status" value="1"/>
</dbReference>
<dbReference type="AlphaFoldDB" id="A0A9P5YYK2"/>
<evidence type="ECO:0000256" key="1">
    <source>
        <dbReference type="SAM" id="MobiDB-lite"/>
    </source>
</evidence>
<dbReference type="InterPro" id="IPR043837">
    <property type="entry name" value="Mtf2-like_C"/>
</dbReference>